<evidence type="ECO:0000256" key="2">
    <source>
        <dbReference type="ARBA" id="ARBA00022842"/>
    </source>
</evidence>
<dbReference type="EC" id="2.2.1.1" evidence="4"/>
<evidence type="ECO:0000313" key="5">
    <source>
        <dbReference type="Proteomes" id="UP000009328"/>
    </source>
</evidence>
<dbReference type="InterPro" id="IPR009014">
    <property type="entry name" value="Transketo_C/PFOR_II"/>
</dbReference>
<dbReference type="InParanoid" id="K0KAR2"/>
<dbReference type="InterPro" id="IPR055152">
    <property type="entry name" value="Transketolase-like_C_2"/>
</dbReference>
<dbReference type="STRING" id="1206466.K0KAR2"/>
<proteinExistence type="predicted"/>
<dbReference type="Gene3D" id="3.40.50.920">
    <property type="match status" value="1"/>
</dbReference>
<dbReference type="GO" id="GO:0005634">
    <property type="term" value="C:nucleus"/>
    <property type="evidence" value="ECO:0007669"/>
    <property type="project" value="TreeGrafter"/>
</dbReference>
<name>K0KAR2_WICCF</name>
<evidence type="ECO:0000259" key="3">
    <source>
        <dbReference type="Pfam" id="PF22613"/>
    </source>
</evidence>
<gene>
    <name evidence="4" type="ORF">BN7_1627</name>
</gene>
<dbReference type="GO" id="GO:0004802">
    <property type="term" value="F:transketolase activity"/>
    <property type="evidence" value="ECO:0007669"/>
    <property type="project" value="UniProtKB-EC"/>
</dbReference>
<keyword evidence="2" id="KW-0460">Magnesium</keyword>
<dbReference type="Pfam" id="PF22613">
    <property type="entry name" value="Transketolase_C_1"/>
    <property type="match status" value="1"/>
</dbReference>
<evidence type="ECO:0000313" key="4">
    <source>
        <dbReference type="EMBL" id="CCH42085.1"/>
    </source>
</evidence>
<dbReference type="Proteomes" id="UP000009328">
    <property type="component" value="Unassembled WGS sequence"/>
</dbReference>
<sequence>MKFLLIIRLLQNKTILHQSLLYRRQNIPQLEGSSIEKALKGGNTVHEVADAHVIIDSTGSEVLIAINSSERSKESGINTRVVSLPDFHTFDRQPKEYQLSVLPDGIPILSVEVLSTSGWAKYAHEQIGIDRFGASDEAPDVYEFFNFTPEGTADRAVKAIDFYKGSKHFLIEVKNPFFC</sequence>
<dbReference type="AlphaFoldDB" id="K0KAR2"/>
<organism evidence="4 5">
    <name type="scientific">Wickerhamomyces ciferrii (strain ATCC 14091 / BCRC 22168 / CBS 111 / JCM 3599 / NBRC 0793 / NRRL Y-1031 F-60-10)</name>
    <name type="common">Yeast</name>
    <name type="synonym">Pichia ciferrii</name>
    <dbReference type="NCBI Taxonomy" id="1206466"/>
    <lineage>
        <taxon>Eukaryota</taxon>
        <taxon>Fungi</taxon>
        <taxon>Dikarya</taxon>
        <taxon>Ascomycota</taxon>
        <taxon>Saccharomycotina</taxon>
        <taxon>Saccharomycetes</taxon>
        <taxon>Phaffomycetales</taxon>
        <taxon>Wickerhamomycetaceae</taxon>
        <taxon>Wickerhamomyces</taxon>
    </lineage>
</organism>
<dbReference type="GO" id="GO:0005829">
    <property type="term" value="C:cytosol"/>
    <property type="evidence" value="ECO:0007669"/>
    <property type="project" value="TreeGrafter"/>
</dbReference>
<dbReference type="SUPFAM" id="SSF52922">
    <property type="entry name" value="TK C-terminal domain-like"/>
    <property type="match status" value="1"/>
</dbReference>
<dbReference type="HOGENOM" id="CLU_009227_2_0_1"/>
<dbReference type="PANTHER" id="PTHR43522:SF2">
    <property type="entry name" value="TRANSKETOLASE 1-RELATED"/>
    <property type="match status" value="1"/>
</dbReference>
<evidence type="ECO:0000256" key="1">
    <source>
        <dbReference type="ARBA" id="ARBA00022723"/>
    </source>
</evidence>
<dbReference type="InterPro" id="IPR033247">
    <property type="entry name" value="Transketolase_fam"/>
</dbReference>
<dbReference type="GO" id="GO:0046872">
    <property type="term" value="F:metal ion binding"/>
    <property type="evidence" value="ECO:0007669"/>
    <property type="project" value="UniProtKB-KW"/>
</dbReference>
<keyword evidence="1" id="KW-0479">Metal-binding</keyword>
<dbReference type="GO" id="GO:0006098">
    <property type="term" value="P:pentose-phosphate shunt"/>
    <property type="evidence" value="ECO:0007669"/>
    <property type="project" value="TreeGrafter"/>
</dbReference>
<protein>
    <submittedName>
        <fullName evidence="4">Transketolase 1</fullName>
        <ecNumber evidence="4">2.2.1.1</ecNumber>
    </submittedName>
</protein>
<dbReference type="PANTHER" id="PTHR43522">
    <property type="entry name" value="TRANSKETOLASE"/>
    <property type="match status" value="1"/>
</dbReference>
<dbReference type="EMBL" id="CAIF01000036">
    <property type="protein sequence ID" value="CCH42085.1"/>
    <property type="molecule type" value="Genomic_DNA"/>
</dbReference>
<keyword evidence="5" id="KW-1185">Reference proteome</keyword>
<comment type="caution">
    <text evidence="4">The sequence shown here is derived from an EMBL/GenBank/DDBJ whole genome shotgun (WGS) entry which is preliminary data.</text>
</comment>
<keyword evidence="4" id="KW-0808">Transferase</keyword>
<accession>K0KAR2</accession>
<dbReference type="eggNOG" id="KOG0523">
    <property type="taxonomic scope" value="Eukaryota"/>
</dbReference>
<reference evidence="4 5" key="1">
    <citation type="journal article" date="2012" name="Eukaryot. Cell">
        <title>Draft genome sequence of Wickerhamomyces ciferrii NRRL Y-1031 F-60-10.</title>
        <authorList>
            <person name="Schneider J."/>
            <person name="Andrea H."/>
            <person name="Blom J."/>
            <person name="Jaenicke S."/>
            <person name="Ruckert C."/>
            <person name="Schorsch C."/>
            <person name="Szczepanowski R."/>
            <person name="Farwick M."/>
            <person name="Goesmann A."/>
            <person name="Puhler A."/>
            <person name="Schaffer S."/>
            <person name="Tauch A."/>
            <person name="Kohler T."/>
            <person name="Brinkrolf K."/>
        </authorList>
    </citation>
    <scope>NUCLEOTIDE SEQUENCE [LARGE SCALE GENOMIC DNA]</scope>
    <source>
        <strain evidence="5">ATCC 14091 / BCRC 22168 / CBS 111 / JCM 3599 / NBRC 0793 / NRRL Y-1031 F-60-10</strain>
    </source>
</reference>
<feature type="domain" description="Transketolase-like C-terminal" evidence="3">
    <location>
        <begin position="44"/>
        <end position="148"/>
    </location>
</feature>